<proteinExistence type="predicted"/>
<reference evidence="2" key="1">
    <citation type="journal article" date="2023" name="Nat. Plants">
        <title>Single-cell RNA sequencing provides a high-resolution roadmap for understanding the multicellular compartmentation of specialized metabolism.</title>
        <authorList>
            <person name="Sun S."/>
            <person name="Shen X."/>
            <person name="Li Y."/>
            <person name="Li Y."/>
            <person name="Wang S."/>
            <person name="Li R."/>
            <person name="Zhang H."/>
            <person name="Shen G."/>
            <person name="Guo B."/>
            <person name="Wei J."/>
            <person name="Xu J."/>
            <person name="St-Pierre B."/>
            <person name="Chen S."/>
            <person name="Sun C."/>
        </authorList>
    </citation>
    <scope>NUCLEOTIDE SEQUENCE [LARGE SCALE GENOMIC DNA]</scope>
</reference>
<dbReference type="EMBL" id="CM044701">
    <property type="protein sequence ID" value="KAI5683008.1"/>
    <property type="molecule type" value="Genomic_DNA"/>
</dbReference>
<sequence>MGFYRHIGTTTNTIAELWAVRDGLILARDKNISNIVLEVDAEVVVSLLSIFQSVSIRHVHRVGNKCADFLANQGCNYANLDYVCLFEPTPELGVLLRFGC</sequence>
<protein>
    <submittedName>
        <fullName evidence="1">Uncharacterized protein</fullName>
    </submittedName>
</protein>
<comment type="caution">
    <text evidence="1">The sequence shown here is derived from an EMBL/GenBank/DDBJ whole genome shotgun (WGS) entry which is preliminary data.</text>
</comment>
<accession>A0ACC0CE26</accession>
<organism evidence="1 2">
    <name type="scientific">Catharanthus roseus</name>
    <name type="common">Madagascar periwinkle</name>
    <name type="synonym">Vinca rosea</name>
    <dbReference type="NCBI Taxonomy" id="4058"/>
    <lineage>
        <taxon>Eukaryota</taxon>
        <taxon>Viridiplantae</taxon>
        <taxon>Streptophyta</taxon>
        <taxon>Embryophyta</taxon>
        <taxon>Tracheophyta</taxon>
        <taxon>Spermatophyta</taxon>
        <taxon>Magnoliopsida</taxon>
        <taxon>eudicotyledons</taxon>
        <taxon>Gunneridae</taxon>
        <taxon>Pentapetalae</taxon>
        <taxon>asterids</taxon>
        <taxon>lamiids</taxon>
        <taxon>Gentianales</taxon>
        <taxon>Apocynaceae</taxon>
        <taxon>Rauvolfioideae</taxon>
        <taxon>Vinceae</taxon>
        <taxon>Catharanthinae</taxon>
        <taxon>Catharanthus</taxon>
    </lineage>
</organism>
<gene>
    <name evidence="1" type="ORF">M9H77_04236</name>
</gene>
<keyword evidence="2" id="KW-1185">Reference proteome</keyword>
<name>A0ACC0CE26_CATRO</name>
<dbReference type="Proteomes" id="UP001060085">
    <property type="component" value="Linkage Group LG01"/>
</dbReference>
<evidence type="ECO:0000313" key="2">
    <source>
        <dbReference type="Proteomes" id="UP001060085"/>
    </source>
</evidence>
<evidence type="ECO:0000313" key="1">
    <source>
        <dbReference type="EMBL" id="KAI5683008.1"/>
    </source>
</evidence>